<dbReference type="PANTHER" id="PTHR48228:SF5">
    <property type="entry name" value="ALPHA-METHYLACYL-COA RACEMASE"/>
    <property type="match status" value="1"/>
</dbReference>
<dbReference type="EMBL" id="LGRX02015909">
    <property type="protein sequence ID" value="KAK3262857.1"/>
    <property type="molecule type" value="Genomic_DNA"/>
</dbReference>
<evidence type="ECO:0000313" key="3">
    <source>
        <dbReference type="Proteomes" id="UP001190700"/>
    </source>
</evidence>
<dbReference type="Pfam" id="PF02515">
    <property type="entry name" value="CoA_transf_3"/>
    <property type="match status" value="1"/>
</dbReference>
<organism evidence="2 3">
    <name type="scientific">Cymbomonas tetramitiformis</name>
    <dbReference type="NCBI Taxonomy" id="36881"/>
    <lineage>
        <taxon>Eukaryota</taxon>
        <taxon>Viridiplantae</taxon>
        <taxon>Chlorophyta</taxon>
        <taxon>Pyramimonadophyceae</taxon>
        <taxon>Pyramimonadales</taxon>
        <taxon>Pyramimonadaceae</taxon>
        <taxon>Cymbomonas</taxon>
    </lineage>
</organism>
<dbReference type="Proteomes" id="UP001190700">
    <property type="component" value="Unassembled WGS sequence"/>
</dbReference>
<dbReference type="InterPro" id="IPR023606">
    <property type="entry name" value="CoA-Trfase_III_dom_1_sf"/>
</dbReference>
<dbReference type="AlphaFoldDB" id="A0AAE0FND2"/>
<protein>
    <recommendedName>
        <fullName evidence="4">Alpha-methylacyl-CoA racemase</fullName>
    </recommendedName>
</protein>
<dbReference type="GO" id="GO:0003824">
    <property type="term" value="F:catalytic activity"/>
    <property type="evidence" value="ECO:0007669"/>
    <property type="project" value="InterPro"/>
</dbReference>
<name>A0AAE0FND2_9CHLO</name>
<dbReference type="Gene3D" id="3.30.1540.10">
    <property type="entry name" value="formyl-coa transferase, domain 3"/>
    <property type="match status" value="1"/>
</dbReference>
<dbReference type="InterPro" id="IPR044855">
    <property type="entry name" value="CoA-Trfase_III_dom3_sf"/>
</dbReference>
<dbReference type="Gene3D" id="3.40.50.10540">
    <property type="entry name" value="Crotonobetainyl-coa:carnitine coa-transferase, domain 1"/>
    <property type="match status" value="1"/>
</dbReference>
<comment type="caution">
    <text evidence="2">The sequence shown here is derived from an EMBL/GenBank/DDBJ whole genome shotgun (WGS) entry which is preliminary data.</text>
</comment>
<sequence>MGSRPLEGVRVLELAGLAPAPFAGMILSDFGADVVRIDRSDAPSSDALGRGKRSIVLDLKTQAATLVALCKTADVLIDPYRPGVLEKLRLGPEVLCEVNPRLIFARLTGFGQSGEYKSNAGHDINYLALSGALGMSAPAGGGTPVFPCNMLADFAGGGMSCVLGILLALHHRGQSGRGQVVDASMVDGCAYLSSFIHKMREQGNWSLPAGQNILDGGAYFYGCYQTKDGRYMAVGSFEPKFHEILVTKLDARHLFPTEKQMDTATWPQKRNQMQAIFSTKTRTEWEQIFQGSDACVTPVLAAHEVSSFKHNMERGMMASAFDVSPAPKLLLTPGRPSSLTNPVCGEHTEEVLHEAGLLSSKIPHRTSVLEAKL</sequence>
<comment type="similarity">
    <text evidence="1">Belongs to the CoA-transferase III family.</text>
</comment>
<keyword evidence="3" id="KW-1185">Reference proteome</keyword>
<gene>
    <name evidence="2" type="ORF">CYMTET_28313</name>
</gene>
<proteinExistence type="inferred from homology"/>
<accession>A0AAE0FND2</accession>
<dbReference type="InterPro" id="IPR003673">
    <property type="entry name" value="CoA-Trfase_fam_III"/>
</dbReference>
<evidence type="ECO:0008006" key="4">
    <source>
        <dbReference type="Google" id="ProtNLM"/>
    </source>
</evidence>
<dbReference type="PANTHER" id="PTHR48228">
    <property type="entry name" value="SUCCINYL-COA--D-CITRAMALATE COA-TRANSFERASE"/>
    <property type="match status" value="1"/>
</dbReference>
<dbReference type="SUPFAM" id="SSF89796">
    <property type="entry name" value="CoA-transferase family III (CaiB/BaiF)"/>
    <property type="match status" value="1"/>
</dbReference>
<reference evidence="2 3" key="1">
    <citation type="journal article" date="2015" name="Genome Biol. Evol.">
        <title>Comparative Genomics of a Bacterivorous Green Alga Reveals Evolutionary Causalities and Consequences of Phago-Mixotrophic Mode of Nutrition.</title>
        <authorList>
            <person name="Burns J.A."/>
            <person name="Paasch A."/>
            <person name="Narechania A."/>
            <person name="Kim E."/>
        </authorList>
    </citation>
    <scope>NUCLEOTIDE SEQUENCE [LARGE SCALE GENOMIC DNA]</scope>
    <source>
        <strain evidence="2 3">PLY_AMNH</strain>
    </source>
</reference>
<dbReference type="InterPro" id="IPR050509">
    <property type="entry name" value="CoA-transferase_III"/>
</dbReference>
<evidence type="ECO:0000256" key="1">
    <source>
        <dbReference type="ARBA" id="ARBA00008383"/>
    </source>
</evidence>
<evidence type="ECO:0000313" key="2">
    <source>
        <dbReference type="EMBL" id="KAK3262857.1"/>
    </source>
</evidence>